<feature type="region of interest" description="Disordered" evidence="1">
    <location>
        <begin position="1"/>
        <end position="24"/>
    </location>
</feature>
<dbReference type="AlphaFoldDB" id="A0A804MWS8"/>
<keyword evidence="3" id="KW-1185">Reference proteome</keyword>
<protein>
    <submittedName>
        <fullName evidence="2">Uncharacterized protein</fullName>
    </submittedName>
</protein>
<evidence type="ECO:0000313" key="2">
    <source>
        <dbReference type="EnsemblPlants" id="Zm00001eb117580_P001"/>
    </source>
</evidence>
<evidence type="ECO:0000313" key="3">
    <source>
        <dbReference type="Proteomes" id="UP000007305"/>
    </source>
</evidence>
<proteinExistence type="predicted"/>
<feature type="compositionally biased region" description="Basic and acidic residues" evidence="1">
    <location>
        <begin position="1"/>
        <end position="10"/>
    </location>
</feature>
<dbReference type="Proteomes" id="UP000007305">
    <property type="component" value="Chromosome 2"/>
</dbReference>
<reference evidence="2" key="2">
    <citation type="submission" date="2019-07" db="EMBL/GenBank/DDBJ databases">
        <authorList>
            <person name="Seetharam A."/>
            <person name="Woodhouse M."/>
            <person name="Cannon E."/>
        </authorList>
    </citation>
    <scope>NUCLEOTIDE SEQUENCE [LARGE SCALE GENOMIC DNA]</scope>
    <source>
        <strain evidence="2">cv. B73</strain>
    </source>
</reference>
<name>A0A804MWS8_MAIZE</name>
<accession>A0A804MWS8</accession>
<evidence type="ECO:0000256" key="1">
    <source>
        <dbReference type="SAM" id="MobiDB-lite"/>
    </source>
</evidence>
<dbReference type="EnsemblPlants" id="Zm00001eb117580_T001">
    <property type="protein sequence ID" value="Zm00001eb117580_P001"/>
    <property type="gene ID" value="Zm00001eb117580"/>
</dbReference>
<sequence length="117" mass="12626">MRTGAEDKGELLPAGQRSSRCAARGEVARAKGRRGLLPPLPVRQWPMAAGCRLPISPLASSILRRYFEQISPFSSLPSTALLCLMHNCMVPPVYAPCLIKAGLKNTRLIDQCPGGRG</sequence>
<reference evidence="2" key="3">
    <citation type="submission" date="2021-05" db="UniProtKB">
        <authorList>
            <consortium name="EnsemblPlants"/>
        </authorList>
    </citation>
    <scope>IDENTIFICATION</scope>
    <source>
        <strain evidence="2">cv. B73</strain>
    </source>
</reference>
<dbReference type="InParanoid" id="A0A804MWS8"/>
<reference evidence="3" key="1">
    <citation type="submission" date="2015-12" db="EMBL/GenBank/DDBJ databases">
        <title>Update maize B73 reference genome by single molecule sequencing technologies.</title>
        <authorList>
            <consortium name="Maize Genome Sequencing Project"/>
            <person name="Ware D."/>
        </authorList>
    </citation>
    <scope>NUCLEOTIDE SEQUENCE [LARGE SCALE GENOMIC DNA]</scope>
    <source>
        <strain evidence="3">cv. B73</strain>
    </source>
</reference>
<organism evidence="2 3">
    <name type="scientific">Zea mays</name>
    <name type="common">Maize</name>
    <dbReference type="NCBI Taxonomy" id="4577"/>
    <lineage>
        <taxon>Eukaryota</taxon>
        <taxon>Viridiplantae</taxon>
        <taxon>Streptophyta</taxon>
        <taxon>Embryophyta</taxon>
        <taxon>Tracheophyta</taxon>
        <taxon>Spermatophyta</taxon>
        <taxon>Magnoliopsida</taxon>
        <taxon>Liliopsida</taxon>
        <taxon>Poales</taxon>
        <taxon>Poaceae</taxon>
        <taxon>PACMAD clade</taxon>
        <taxon>Panicoideae</taxon>
        <taxon>Andropogonodae</taxon>
        <taxon>Andropogoneae</taxon>
        <taxon>Tripsacinae</taxon>
        <taxon>Zea</taxon>
    </lineage>
</organism>
<dbReference type="Gramene" id="Zm00001eb117580_T001">
    <property type="protein sequence ID" value="Zm00001eb117580_P001"/>
    <property type="gene ID" value="Zm00001eb117580"/>
</dbReference>